<name>A0A6C0Y0H2_9GAMM</name>
<sequence length="98" mass="11440">MLIDFRQQQQARFEQVAQRLQQAAAEGLHFDSVADFYQSGWLEQFPAGIRWSVTGLDDGAEQFYAWIDYLDCFVRIDAGEMLRIEYGRHQNNPTTFSQ</sequence>
<gene>
    <name evidence="1" type="ORF">FSC09_04025</name>
</gene>
<evidence type="ECO:0000313" key="1">
    <source>
        <dbReference type="EMBL" id="QIC69628.1"/>
    </source>
</evidence>
<dbReference type="AlphaFoldDB" id="A0A6C0Y0H2"/>
<proteinExistence type="predicted"/>
<dbReference type="Proteomes" id="UP000503440">
    <property type="component" value="Chromosome"/>
</dbReference>
<organism evidence="1 2">
    <name type="scientific">Acinetobacter indicus</name>
    <dbReference type="NCBI Taxonomy" id="756892"/>
    <lineage>
        <taxon>Bacteria</taxon>
        <taxon>Pseudomonadati</taxon>
        <taxon>Pseudomonadota</taxon>
        <taxon>Gammaproteobacteria</taxon>
        <taxon>Moraxellales</taxon>
        <taxon>Moraxellaceae</taxon>
        <taxon>Acinetobacter</taxon>
    </lineage>
</organism>
<protein>
    <submittedName>
        <fullName evidence="1">Uncharacterized protein</fullName>
    </submittedName>
</protein>
<accession>A0A6C0Y0H2</accession>
<evidence type="ECO:0000313" key="2">
    <source>
        <dbReference type="Proteomes" id="UP000503440"/>
    </source>
</evidence>
<reference evidence="1 2" key="1">
    <citation type="submission" date="2019-09" db="EMBL/GenBank/DDBJ databases">
        <title>Non-baumannii Acinetobacter spp. carrying blaNDM-1 isolated in China.</title>
        <authorList>
            <person name="Cui C."/>
            <person name="Chen C."/>
            <person name="Sun J."/>
            <person name="Liu Y."/>
        </authorList>
    </citation>
    <scope>NUCLEOTIDE SEQUENCE [LARGE SCALE GENOMIC DNA]</scope>
    <source>
        <strain evidence="1 2">B18</strain>
    </source>
</reference>
<dbReference type="RefSeq" id="WP_127799479.1">
    <property type="nucleotide sequence ID" value="NZ_CP044455.1"/>
</dbReference>
<dbReference type="EMBL" id="CP044455">
    <property type="protein sequence ID" value="QIC69628.1"/>
    <property type="molecule type" value="Genomic_DNA"/>
</dbReference>